<evidence type="ECO:0000313" key="2">
    <source>
        <dbReference type="Proteomes" id="UP001246244"/>
    </source>
</evidence>
<name>A0ABU2CZT2_9EURY</name>
<comment type="caution">
    <text evidence="1">The sequence shown here is derived from an EMBL/GenBank/DDBJ whole genome shotgun (WGS) entry which is preliminary data.</text>
</comment>
<evidence type="ECO:0000313" key="1">
    <source>
        <dbReference type="EMBL" id="MDR7665250.1"/>
    </source>
</evidence>
<dbReference type="Proteomes" id="UP001246244">
    <property type="component" value="Unassembled WGS sequence"/>
</dbReference>
<gene>
    <name evidence="1" type="ORF">RG963_05520</name>
</gene>
<sequence length="50" mass="5600">MILSYSPVGFTMGFMIGTRTLKPSIQPVFVGGVIKELLMTELFWLAEVHL</sequence>
<reference evidence="2" key="1">
    <citation type="submission" date="2023-07" db="EMBL/GenBank/DDBJ databases">
        <title>Whole-genome sequencing of a new Methanosarcina sp. Z-7115.</title>
        <authorList>
            <person name="Zhilina T.N."/>
            <person name="Merkel A.Y."/>
        </authorList>
    </citation>
    <scope>NUCLEOTIDE SEQUENCE [LARGE SCALE GENOMIC DNA]</scope>
    <source>
        <strain evidence="2">Z-7115</strain>
    </source>
</reference>
<organism evidence="1 2">
    <name type="scientific">Methanosarcina baikalica</name>
    <dbReference type="NCBI Taxonomy" id="3073890"/>
    <lineage>
        <taxon>Archaea</taxon>
        <taxon>Methanobacteriati</taxon>
        <taxon>Methanobacteriota</taxon>
        <taxon>Stenosarchaea group</taxon>
        <taxon>Methanomicrobia</taxon>
        <taxon>Methanosarcinales</taxon>
        <taxon>Methanosarcinaceae</taxon>
        <taxon>Methanosarcina</taxon>
    </lineage>
</organism>
<dbReference type="RefSeq" id="WP_310575277.1">
    <property type="nucleotide sequence ID" value="NZ_JAVKPK010000016.1"/>
</dbReference>
<dbReference type="EMBL" id="JAVKPK010000016">
    <property type="protein sequence ID" value="MDR7665250.1"/>
    <property type="molecule type" value="Genomic_DNA"/>
</dbReference>
<keyword evidence="2" id="KW-1185">Reference proteome</keyword>
<accession>A0ABU2CZT2</accession>
<proteinExistence type="predicted"/>
<protein>
    <submittedName>
        <fullName evidence="1">Uncharacterized protein</fullName>
    </submittedName>
</protein>